<accession>A0A9D9H4Z1</accession>
<gene>
    <name evidence="2" type="ORF">IAA89_02275</name>
</gene>
<sequence>MGKLSRVSDEKEKRCAYVSLMLGYVLDMLMGLVIITCLKDDVILLIPNVSIGLQYIAYLVIVIALGFLLAHVADLKSFFLTVCTSIIYFIVAIVILNLSFSCLLQSYSSKDITIFIALILSYVTFEAVMFTAYFFFDMGNRIKELVLAVVFMMMSVAFYQIILKAGAYYCLVLVILELLSLIYLEWCFDLIKNNVCDYFEYVGTGDLSAQICTVCLQAMHNANFMLFFLPGMWLKFFRRSFK</sequence>
<comment type="caution">
    <text evidence="2">The sequence shown here is derived from an EMBL/GenBank/DDBJ whole genome shotgun (WGS) entry which is preliminary data.</text>
</comment>
<keyword evidence="1" id="KW-0472">Membrane</keyword>
<feature type="transmembrane region" description="Helical" evidence="1">
    <location>
        <begin position="50"/>
        <end position="72"/>
    </location>
</feature>
<evidence type="ECO:0000256" key="1">
    <source>
        <dbReference type="SAM" id="Phobius"/>
    </source>
</evidence>
<keyword evidence="1" id="KW-0812">Transmembrane</keyword>
<feature type="transmembrane region" description="Helical" evidence="1">
    <location>
        <begin position="112"/>
        <end position="136"/>
    </location>
</feature>
<reference evidence="2" key="1">
    <citation type="submission" date="2020-10" db="EMBL/GenBank/DDBJ databases">
        <authorList>
            <person name="Gilroy R."/>
        </authorList>
    </citation>
    <scope>NUCLEOTIDE SEQUENCE</scope>
    <source>
        <strain evidence="2">C6-149</strain>
    </source>
</reference>
<name>A0A9D9H4Z1_9LACO</name>
<feature type="transmembrane region" description="Helical" evidence="1">
    <location>
        <begin position="166"/>
        <end position="184"/>
    </location>
</feature>
<feature type="transmembrane region" description="Helical" evidence="1">
    <location>
        <begin position="16"/>
        <end position="38"/>
    </location>
</feature>
<dbReference type="AlphaFoldDB" id="A0A9D9H4Z1"/>
<keyword evidence="1" id="KW-1133">Transmembrane helix</keyword>
<dbReference type="EMBL" id="JADIMP010000043">
    <property type="protein sequence ID" value="MBO8441255.1"/>
    <property type="molecule type" value="Genomic_DNA"/>
</dbReference>
<protein>
    <submittedName>
        <fullName evidence="2">Uncharacterized protein</fullName>
    </submittedName>
</protein>
<evidence type="ECO:0000313" key="3">
    <source>
        <dbReference type="Proteomes" id="UP000823614"/>
    </source>
</evidence>
<evidence type="ECO:0000313" key="2">
    <source>
        <dbReference type="EMBL" id="MBO8441255.1"/>
    </source>
</evidence>
<feature type="transmembrane region" description="Helical" evidence="1">
    <location>
        <begin position="142"/>
        <end position="159"/>
    </location>
</feature>
<proteinExistence type="predicted"/>
<organism evidence="2 3">
    <name type="scientific">Candidatus Gallilactobacillus intestinavium</name>
    <dbReference type="NCBI Taxonomy" id="2840838"/>
    <lineage>
        <taxon>Bacteria</taxon>
        <taxon>Bacillati</taxon>
        <taxon>Bacillota</taxon>
        <taxon>Bacilli</taxon>
        <taxon>Lactobacillales</taxon>
        <taxon>Lactobacillaceae</taxon>
        <taxon>Lactobacillaceae incertae sedis</taxon>
        <taxon>Candidatus Gallilactobacillus</taxon>
    </lineage>
</organism>
<dbReference type="Proteomes" id="UP000823614">
    <property type="component" value="Unassembled WGS sequence"/>
</dbReference>
<feature type="transmembrane region" description="Helical" evidence="1">
    <location>
        <begin position="78"/>
        <end position="100"/>
    </location>
</feature>
<reference evidence="2" key="2">
    <citation type="journal article" date="2021" name="PeerJ">
        <title>Extensive microbial diversity within the chicken gut microbiome revealed by metagenomics and culture.</title>
        <authorList>
            <person name="Gilroy R."/>
            <person name="Ravi A."/>
            <person name="Getino M."/>
            <person name="Pursley I."/>
            <person name="Horton D.L."/>
            <person name="Alikhan N.F."/>
            <person name="Baker D."/>
            <person name="Gharbi K."/>
            <person name="Hall N."/>
            <person name="Watson M."/>
            <person name="Adriaenssens E.M."/>
            <person name="Foster-Nyarko E."/>
            <person name="Jarju S."/>
            <person name="Secka A."/>
            <person name="Antonio M."/>
            <person name="Oren A."/>
            <person name="Chaudhuri R.R."/>
            <person name="La Ragione R."/>
            <person name="Hildebrand F."/>
            <person name="Pallen M.J."/>
        </authorList>
    </citation>
    <scope>NUCLEOTIDE SEQUENCE</scope>
    <source>
        <strain evidence="2">C6-149</strain>
    </source>
</reference>